<dbReference type="Proteomes" id="UP000703038">
    <property type="component" value="Unassembled WGS sequence"/>
</dbReference>
<evidence type="ECO:0000313" key="2">
    <source>
        <dbReference type="Proteomes" id="UP000703038"/>
    </source>
</evidence>
<comment type="caution">
    <text evidence="1">The sequence shown here is derived from an EMBL/GenBank/DDBJ whole genome shotgun (WGS) entry which is preliminary data.</text>
</comment>
<name>A0ABS2KV62_9NOCA</name>
<proteinExistence type="predicted"/>
<organism evidence="1 2">
    <name type="scientific">Rhodococcoides corynebacterioides</name>
    <dbReference type="NCBI Taxonomy" id="53972"/>
    <lineage>
        <taxon>Bacteria</taxon>
        <taxon>Bacillati</taxon>
        <taxon>Actinomycetota</taxon>
        <taxon>Actinomycetes</taxon>
        <taxon>Mycobacteriales</taxon>
        <taxon>Nocardiaceae</taxon>
        <taxon>Rhodococcoides</taxon>
    </lineage>
</organism>
<accession>A0ABS2KV62</accession>
<reference evidence="1 2" key="1">
    <citation type="submission" date="2021-01" db="EMBL/GenBank/DDBJ databases">
        <title>Genomics of switchgrass bacterial isolates.</title>
        <authorList>
            <person name="Shade A."/>
        </authorList>
    </citation>
    <scope>NUCLEOTIDE SEQUENCE [LARGE SCALE GENOMIC DNA]</scope>
    <source>
        <strain evidence="1 2">PvP111</strain>
    </source>
</reference>
<evidence type="ECO:0000313" key="1">
    <source>
        <dbReference type="EMBL" id="MBM7415505.1"/>
    </source>
</evidence>
<gene>
    <name evidence="1" type="ORF">JOE42_002238</name>
</gene>
<sequence>MYAFDDSAEPGLMRLSMHDSDLLFLAGDGIRSWFHMRAGADHMTARWERSDGNNWTTWMAMRFDRLE</sequence>
<dbReference type="RefSeq" id="WP_204868546.1">
    <property type="nucleotide sequence ID" value="NZ_JAFBBK010000001.1"/>
</dbReference>
<dbReference type="EMBL" id="JAFBBK010000001">
    <property type="protein sequence ID" value="MBM7415505.1"/>
    <property type="molecule type" value="Genomic_DNA"/>
</dbReference>
<protein>
    <submittedName>
        <fullName evidence="1">Uncharacterized protein</fullName>
    </submittedName>
</protein>
<keyword evidence="2" id="KW-1185">Reference proteome</keyword>